<sequence>MPKALYAKKNSKVSFQKEFYSDLTMDDMYFAMIVRSPVSEGIVKSVSHPNLPDGYSLVTARDVPGSNLVDTSKGKIPIFCEGNISYEGEPLALLVGPDEAVLQSLFDELVLTIDTNTIEDYLPDEFDINAKAVENSGKKQTKKELKIQNEELKNIKEIKEEFFSDKLAQRIIKFGPCFEKSDDESCIEKIFEEAKYVAENEWRYALKTPDYGEPNGAMCSWKENYVTISTPTQWLNNLRHTASEALAIPPESITIRKTTSTNRGTNSIWYNSIIACQTAVAAKKTGHPVKLVYTRNEQEKFLNKMQPISIRNKTAVNEKGVIEAMKIQIEVDAGFANPFAQEIIDRLSIASCGCYNPKNTFITATAKSSLNPASSVDIQLIDSAAFFAVENQINELCNKCNLTPLEFRQKNHLNIDFTKRKIPKAQFLFEIEKFNETIEALSKQSDFNRKYASYRLDAMNWKLGSGPKEYVSVFSSPMRGIGFSCAFEGAGYYGSEIYNGSHTLEVTLETDSVLTIHCPPVSNSVHEIWRGIAAEILNIPLLCVKINSLFSNGEEPPLPENVYSNISIMTSLLKKCCLAIKRRKPDEPLPFKVKKKTAAVKKTEWNNETFSGKPFHSTSFAAAAIELEINPCTYREKLRSINLVLNGGKILNIQAATSTVKLGIQKVLSSLLEDDKVECKNIKISFMQSEKDPSQIGELVHQVIPAAYTQALTQALNCTINSLPLKTDSLYKKIKEQKAKIKSQKEQEAEQKNKEQTEKEETQNENSAVSEQ</sequence>
<evidence type="ECO:0000256" key="1">
    <source>
        <dbReference type="ARBA" id="ARBA00022505"/>
    </source>
</evidence>
<dbReference type="PANTHER" id="PTHR11908:SF132">
    <property type="entry name" value="ALDEHYDE OXIDASE 1-RELATED"/>
    <property type="match status" value="1"/>
</dbReference>
<dbReference type="InterPro" id="IPR036856">
    <property type="entry name" value="Ald_Oxase/Xan_DH_a/b_sf"/>
</dbReference>
<dbReference type="GO" id="GO:0016491">
    <property type="term" value="F:oxidoreductase activity"/>
    <property type="evidence" value="ECO:0007669"/>
    <property type="project" value="UniProtKB-KW"/>
</dbReference>
<keyword evidence="1" id="KW-0500">Molybdenum</keyword>
<keyword evidence="2" id="KW-0560">Oxidoreductase</keyword>
<evidence type="ECO:0000256" key="3">
    <source>
        <dbReference type="SAM" id="MobiDB-lite"/>
    </source>
</evidence>
<dbReference type="EMBL" id="CP002631">
    <property type="protein sequence ID" value="AEB13979.1"/>
    <property type="molecule type" value="Genomic_DNA"/>
</dbReference>
<evidence type="ECO:0000313" key="5">
    <source>
        <dbReference type="EMBL" id="AEB13979.1"/>
    </source>
</evidence>
<dbReference type="SUPFAM" id="SSF56003">
    <property type="entry name" value="Molybdenum cofactor-binding domain"/>
    <property type="match status" value="1"/>
</dbReference>
<dbReference type="InterPro" id="IPR008274">
    <property type="entry name" value="AldOxase/xan_DH_MoCoBD1"/>
</dbReference>
<dbReference type="HOGENOM" id="CLU_001681_2_3_12"/>
<protein>
    <submittedName>
        <fullName evidence="5">Aldehyde oxidase and xanthine dehydrogenase molybdopterin binding protein</fullName>
    </submittedName>
</protein>
<feature type="region of interest" description="Disordered" evidence="3">
    <location>
        <begin position="740"/>
        <end position="772"/>
    </location>
</feature>
<dbReference type="PANTHER" id="PTHR11908">
    <property type="entry name" value="XANTHINE DEHYDROGENASE"/>
    <property type="match status" value="1"/>
</dbReference>
<accession>F2NVK0</accession>
<feature type="compositionally biased region" description="Basic and acidic residues" evidence="3">
    <location>
        <begin position="740"/>
        <end position="762"/>
    </location>
</feature>
<proteinExistence type="predicted"/>
<reference evidence="6" key="2">
    <citation type="submission" date="2011-04" db="EMBL/GenBank/DDBJ databases">
        <title>The complete genome of chromosome of Treponema succinifaciens DSM 2489.</title>
        <authorList>
            <person name="Lucas S."/>
            <person name="Copeland A."/>
            <person name="Lapidus A."/>
            <person name="Bruce D."/>
            <person name="Goodwin L."/>
            <person name="Pitluck S."/>
            <person name="Peters L."/>
            <person name="Kyrpides N."/>
            <person name="Mavromatis K."/>
            <person name="Ivanova N."/>
            <person name="Ovchinnikova G."/>
            <person name="Teshima H."/>
            <person name="Detter J.C."/>
            <person name="Tapia R."/>
            <person name="Han C."/>
            <person name="Land M."/>
            <person name="Hauser L."/>
            <person name="Markowitz V."/>
            <person name="Cheng J.-F."/>
            <person name="Hugenholtz P."/>
            <person name="Woyke T."/>
            <person name="Wu D."/>
            <person name="Gronow S."/>
            <person name="Wellnitz S."/>
            <person name="Brambilla E."/>
            <person name="Klenk H.-P."/>
            <person name="Eisen J.A."/>
        </authorList>
    </citation>
    <scope>NUCLEOTIDE SEQUENCE [LARGE SCALE GENOMIC DNA]</scope>
    <source>
        <strain evidence="6">ATCC 33096 / DSM 2489 / 6091</strain>
    </source>
</reference>
<dbReference type="AlphaFoldDB" id="F2NVK0"/>
<dbReference type="Gene3D" id="3.30.365.10">
    <property type="entry name" value="Aldehyde oxidase/xanthine dehydrogenase, molybdopterin binding domain"/>
    <property type="match status" value="3"/>
</dbReference>
<dbReference type="Pfam" id="PF02738">
    <property type="entry name" value="MoCoBD_1"/>
    <property type="match status" value="1"/>
</dbReference>
<gene>
    <name evidence="5" type="ordered locus">Tresu_1063</name>
</gene>
<evidence type="ECO:0000313" key="6">
    <source>
        <dbReference type="Proteomes" id="UP000006852"/>
    </source>
</evidence>
<dbReference type="InterPro" id="IPR000674">
    <property type="entry name" value="Ald_Oxase/Xan_DH_a/b"/>
</dbReference>
<evidence type="ECO:0000256" key="2">
    <source>
        <dbReference type="ARBA" id="ARBA00023002"/>
    </source>
</evidence>
<reference evidence="5 6" key="1">
    <citation type="journal article" date="2011" name="Stand. Genomic Sci.">
        <title>Complete genome sequence of Treponema succinifaciens type strain (6091).</title>
        <authorList>
            <person name="Han C."/>
            <person name="Gronow S."/>
            <person name="Teshima H."/>
            <person name="Lapidus A."/>
            <person name="Nolan M."/>
            <person name="Lucas S."/>
            <person name="Hammon N."/>
            <person name="Deshpande S."/>
            <person name="Cheng J.F."/>
            <person name="Zeytun A."/>
            <person name="Tapia R."/>
            <person name="Goodwin L."/>
            <person name="Pitluck S."/>
            <person name="Liolios K."/>
            <person name="Pagani I."/>
            <person name="Ivanova N."/>
            <person name="Mavromatis K."/>
            <person name="Mikhailova N."/>
            <person name="Huntemann M."/>
            <person name="Pati A."/>
            <person name="Chen A."/>
            <person name="Palaniappan K."/>
            <person name="Land M."/>
            <person name="Hauser L."/>
            <person name="Brambilla E.M."/>
            <person name="Rohde M."/>
            <person name="Goker M."/>
            <person name="Woyke T."/>
            <person name="Bristow J."/>
            <person name="Eisen J.A."/>
            <person name="Markowitz V."/>
            <person name="Hugenholtz P."/>
            <person name="Kyrpides N.C."/>
            <person name="Klenk H.P."/>
            <person name="Detter J.C."/>
        </authorList>
    </citation>
    <scope>NUCLEOTIDE SEQUENCE [LARGE SCALE GENOMIC DNA]</scope>
    <source>
        <strain evidence="6">ATCC 33096 / DSM 2489 / 6091</strain>
    </source>
</reference>
<dbReference type="GeneID" id="302998222"/>
<name>F2NVK0_TRES6</name>
<dbReference type="KEGG" id="tsu:Tresu_1063"/>
<dbReference type="Proteomes" id="UP000006852">
    <property type="component" value="Chromosome"/>
</dbReference>
<dbReference type="Gene3D" id="3.90.1170.50">
    <property type="entry name" value="Aldehyde oxidase/xanthine dehydrogenase, a/b hammerhead"/>
    <property type="match status" value="1"/>
</dbReference>
<dbReference type="SMART" id="SM01008">
    <property type="entry name" value="Ald_Xan_dh_C"/>
    <property type="match status" value="1"/>
</dbReference>
<evidence type="ECO:0000259" key="4">
    <source>
        <dbReference type="SMART" id="SM01008"/>
    </source>
</evidence>
<dbReference type="InterPro" id="IPR016208">
    <property type="entry name" value="Ald_Oxase/xanthine_DH-like"/>
</dbReference>
<dbReference type="OrthoDB" id="9759099at2"/>
<dbReference type="eggNOG" id="COG1529">
    <property type="taxonomic scope" value="Bacteria"/>
</dbReference>
<keyword evidence="6" id="KW-1185">Reference proteome</keyword>
<dbReference type="RefSeq" id="WP_013701269.1">
    <property type="nucleotide sequence ID" value="NC_015385.1"/>
</dbReference>
<dbReference type="SUPFAM" id="SSF54665">
    <property type="entry name" value="CO dehydrogenase molybdoprotein N-domain-like"/>
    <property type="match status" value="1"/>
</dbReference>
<dbReference type="STRING" id="869209.Tresu_1063"/>
<dbReference type="InterPro" id="IPR037165">
    <property type="entry name" value="AldOxase/xan_DH_Mopterin-bd_sf"/>
</dbReference>
<organism evidence="5 6">
    <name type="scientific">Treponema succinifaciens (strain ATCC 33096 / DSM 2489 / 6091)</name>
    <dbReference type="NCBI Taxonomy" id="869209"/>
    <lineage>
        <taxon>Bacteria</taxon>
        <taxon>Pseudomonadati</taxon>
        <taxon>Spirochaetota</taxon>
        <taxon>Spirochaetia</taxon>
        <taxon>Spirochaetales</taxon>
        <taxon>Treponemataceae</taxon>
        <taxon>Treponema</taxon>
    </lineage>
</organism>
<dbReference type="GO" id="GO:0005506">
    <property type="term" value="F:iron ion binding"/>
    <property type="evidence" value="ECO:0007669"/>
    <property type="project" value="InterPro"/>
</dbReference>
<feature type="domain" description="Aldehyde oxidase/xanthine dehydrogenase a/b hammerhead" evidence="4">
    <location>
        <begin position="19"/>
        <end position="117"/>
    </location>
</feature>